<feature type="compositionally biased region" description="Pro residues" evidence="1">
    <location>
        <begin position="118"/>
        <end position="134"/>
    </location>
</feature>
<feature type="region of interest" description="Disordered" evidence="1">
    <location>
        <begin position="104"/>
        <end position="134"/>
    </location>
</feature>
<gene>
    <name evidence="3" type="ORF">CPRO_21680</name>
    <name evidence="4" type="ORF">SAMN02745151_01944</name>
</gene>
<evidence type="ECO:0000313" key="6">
    <source>
        <dbReference type="Proteomes" id="UP000184204"/>
    </source>
</evidence>
<dbReference type="EMBL" id="FQUA01000008">
    <property type="protein sequence ID" value="SHE83744.1"/>
    <property type="molecule type" value="Genomic_DNA"/>
</dbReference>
<reference evidence="5" key="2">
    <citation type="submission" date="2016-01" db="EMBL/GenBank/DDBJ databases">
        <authorList>
            <person name="Poehlein A."/>
            <person name="Schlien K."/>
            <person name="Gottschalk G."/>
            <person name="Buckel W."/>
            <person name="Daniel R."/>
        </authorList>
    </citation>
    <scope>NUCLEOTIDE SEQUENCE [LARGE SCALE GENOMIC DNA]</scope>
    <source>
        <strain evidence="5">X2</strain>
    </source>
</reference>
<proteinExistence type="predicted"/>
<evidence type="ECO:0000256" key="1">
    <source>
        <dbReference type="SAM" id="MobiDB-lite"/>
    </source>
</evidence>
<sequence length="134" mass="14255">MNKILKRKNKKGFTLMEMLIVIGIIAVLVAIAIPTFSGAKKKAEYAADLANVRAWYAESLTKNMAEDTPLPTSYTGPERKLSGSTVTITGTKAEDFKVVYDPNGTTADESGYPSVTFPTPPASITPPTTPTTGG</sequence>
<dbReference type="NCBIfam" id="TIGR02532">
    <property type="entry name" value="IV_pilin_GFxxxE"/>
    <property type="match status" value="1"/>
</dbReference>
<accession>A0A110A791</accession>
<reference evidence="6" key="3">
    <citation type="submission" date="2016-11" db="EMBL/GenBank/DDBJ databases">
        <authorList>
            <person name="Jaros S."/>
            <person name="Januszkiewicz K."/>
            <person name="Wedrychowicz H."/>
        </authorList>
    </citation>
    <scope>NUCLEOTIDE SEQUENCE [LARGE SCALE GENOMIC DNA]</scope>
    <source>
        <strain evidence="6">DSM 1682</strain>
    </source>
</reference>
<keyword evidence="2" id="KW-0472">Membrane</keyword>
<dbReference type="EMBL" id="CP014223">
    <property type="protein sequence ID" value="AMJ41748.1"/>
    <property type="molecule type" value="Genomic_DNA"/>
</dbReference>
<reference evidence="4" key="4">
    <citation type="submission" date="2016-11" db="EMBL/GenBank/DDBJ databases">
        <authorList>
            <person name="Varghese N."/>
            <person name="Submissions S."/>
        </authorList>
    </citation>
    <scope>NUCLEOTIDE SEQUENCE</scope>
    <source>
        <strain evidence="4">DSM 1682</strain>
    </source>
</reference>
<evidence type="ECO:0000313" key="5">
    <source>
        <dbReference type="Proteomes" id="UP000068026"/>
    </source>
</evidence>
<dbReference type="SUPFAM" id="SSF54523">
    <property type="entry name" value="Pili subunits"/>
    <property type="match status" value="1"/>
</dbReference>
<dbReference type="AlphaFoldDB" id="A0A110A791"/>
<feature type="transmembrane region" description="Helical" evidence="2">
    <location>
        <begin position="12"/>
        <end position="33"/>
    </location>
</feature>
<reference evidence="3 5" key="1">
    <citation type="journal article" date="2016" name="Genome Announc.">
        <title>Complete Genome Sequence of the Amino Acid-Fermenting Clostridium propionicum X2 (DSM 1682).</title>
        <authorList>
            <person name="Poehlein A."/>
            <person name="Schlien K."/>
            <person name="Chowdhury N.P."/>
            <person name="Gottschalk G."/>
            <person name="Buckel W."/>
            <person name="Daniel R."/>
        </authorList>
    </citation>
    <scope>NUCLEOTIDE SEQUENCE [LARGE SCALE GENOMIC DNA]</scope>
    <source>
        <strain evidence="3 5">X2</strain>
    </source>
</reference>
<protein>
    <submittedName>
        <fullName evidence="3">Major pilin subunit</fullName>
    </submittedName>
    <submittedName>
        <fullName evidence="4">Type IV pilin N-term methylation site GFxxxE</fullName>
    </submittedName>
</protein>
<dbReference type="KEGG" id="cpro:CPRO_21680"/>
<keyword evidence="2" id="KW-1133">Transmembrane helix</keyword>
<dbReference type="Proteomes" id="UP000068026">
    <property type="component" value="Chromosome"/>
</dbReference>
<dbReference type="InterPro" id="IPR045584">
    <property type="entry name" value="Pilin-like"/>
</dbReference>
<dbReference type="Proteomes" id="UP000184204">
    <property type="component" value="Unassembled WGS sequence"/>
</dbReference>
<evidence type="ECO:0000256" key="2">
    <source>
        <dbReference type="SAM" id="Phobius"/>
    </source>
</evidence>
<organism evidence="4 6">
    <name type="scientific">Anaerotignum propionicum DSM 1682</name>
    <dbReference type="NCBI Taxonomy" id="991789"/>
    <lineage>
        <taxon>Bacteria</taxon>
        <taxon>Bacillati</taxon>
        <taxon>Bacillota</taxon>
        <taxon>Clostridia</taxon>
        <taxon>Lachnospirales</taxon>
        <taxon>Anaerotignaceae</taxon>
        <taxon>Anaerotignum</taxon>
    </lineage>
</organism>
<keyword evidence="5" id="KW-1185">Reference proteome</keyword>
<dbReference type="InterPro" id="IPR012902">
    <property type="entry name" value="N_methyl_site"/>
</dbReference>
<dbReference type="RefSeq" id="WP_066051482.1">
    <property type="nucleotide sequence ID" value="NZ_CP014223.1"/>
</dbReference>
<dbReference type="Gene3D" id="3.30.700.10">
    <property type="entry name" value="Glycoprotein, Type 4 Pilin"/>
    <property type="match status" value="1"/>
</dbReference>
<evidence type="ECO:0000313" key="4">
    <source>
        <dbReference type="EMBL" id="SHE83744.1"/>
    </source>
</evidence>
<keyword evidence="2" id="KW-0812">Transmembrane</keyword>
<dbReference type="Pfam" id="PF07963">
    <property type="entry name" value="N_methyl"/>
    <property type="match status" value="1"/>
</dbReference>
<dbReference type="PANTHER" id="PTHR30093">
    <property type="entry name" value="GENERAL SECRETION PATHWAY PROTEIN G"/>
    <property type="match status" value="1"/>
</dbReference>
<evidence type="ECO:0000313" key="3">
    <source>
        <dbReference type="EMBL" id="AMJ41748.1"/>
    </source>
</evidence>
<name>A0A110A791_ANAPI</name>